<organism evidence="2 3">
    <name type="scientific">Winogradskyella alexanderae</name>
    <dbReference type="NCBI Taxonomy" id="2877123"/>
    <lineage>
        <taxon>Bacteria</taxon>
        <taxon>Pseudomonadati</taxon>
        <taxon>Bacteroidota</taxon>
        <taxon>Flavobacteriia</taxon>
        <taxon>Flavobacteriales</taxon>
        <taxon>Flavobacteriaceae</taxon>
        <taxon>Winogradskyella</taxon>
    </lineage>
</organism>
<name>A0ABS7XTL7_9FLAO</name>
<sequence length="39" mass="4389">MNHSRGRVAALSDGIFAFASTLMAVFILERNTKGCFHRY</sequence>
<evidence type="ECO:0000313" key="3">
    <source>
        <dbReference type="Proteomes" id="UP001198901"/>
    </source>
</evidence>
<evidence type="ECO:0000313" key="2">
    <source>
        <dbReference type="EMBL" id="MCA0132176.1"/>
    </source>
</evidence>
<protein>
    <submittedName>
        <fullName evidence="2">DUF1211 domain-containing protein</fullName>
    </submittedName>
</protein>
<keyword evidence="1" id="KW-0472">Membrane</keyword>
<comment type="caution">
    <text evidence="2">The sequence shown here is derived from an EMBL/GenBank/DDBJ whole genome shotgun (WGS) entry which is preliminary data.</text>
</comment>
<dbReference type="Proteomes" id="UP001198901">
    <property type="component" value="Unassembled WGS sequence"/>
</dbReference>
<reference evidence="3" key="1">
    <citation type="submission" date="2023-07" db="EMBL/GenBank/DDBJ databases">
        <authorList>
            <person name="Yue Y."/>
        </authorList>
    </citation>
    <scope>NUCLEOTIDE SEQUENCE [LARGE SCALE GENOMIC DNA]</scope>
    <source>
        <strain evidence="3">D23</strain>
    </source>
</reference>
<keyword evidence="1" id="KW-1133">Transmembrane helix</keyword>
<keyword evidence="1" id="KW-0812">Transmembrane</keyword>
<evidence type="ECO:0000256" key="1">
    <source>
        <dbReference type="SAM" id="Phobius"/>
    </source>
</evidence>
<gene>
    <name evidence="2" type="ORF">LBU54_06235</name>
</gene>
<dbReference type="EMBL" id="JAIUJR010000003">
    <property type="protein sequence ID" value="MCA0132176.1"/>
    <property type="molecule type" value="Genomic_DNA"/>
</dbReference>
<accession>A0ABS7XTL7</accession>
<keyword evidence="3" id="KW-1185">Reference proteome</keyword>
<proteinExistence type="predicted"/>
<feature type="transmembrane region" description="Helical" evidence="1">
    <location>
        <begin position="6"/>
        <end position="28"/>
    </location>
</feature>